<accession>A0ABR4PB00</accession>
<dbReference type="CDD" id="cd11524">
    <property type="entry name" value="SYLF"/>
    <property type="match status" value="1"/>
</dbReference>
<evidence type="ECO:0000313" key="4">
    <source>
        <dbReference type="Proteomes" id="UP001629113"/>
    </source>
</evidence>
<dbReference type="InterPro" id="IPR007461">
    <property type="entry name" value="Ysc84_actin-binding"/>
</dbReference>
<name>A0ABR4PB00_9HELO</name>
<dbReference type="PANTHER" id="PTHR15629:SF8">
    <property type="entry name" value="DUF500 DOMAIN PROTEIN (AFU_ORTHOLOGUE AFUA_5G07310)"/>
    <property type="match status" value="1"/>
</dbReference>
<evidence type="ECO:0000259" key="2">
    <source>
        <dbReference type="Pfam" id="PF04366"/>
    </source>
</evidence>
<feature type="compositionally biased region" description="Basic and acidic residues" evidence="1">
    <location>
        <begin position="417"/>
        <end position="431"/>
    </location>
</feature>
<feature type="compositionally biased region" description="Basic and acidic residues" evidence="1">
    <location>
        <begin position="371"/>
        <end position="406"/>
    </location>
</feature>
<comment type="caution">
    <text evidence="3">The sequence shown here is derived from an EMBL/GenBank/DDBJ whole genome shotgun (WGS) entry which is preliminary data.</text>
</comment>
<dbReference type="Pfam" id="PF04366">
    <property type="entry name" value="Ysc84"/>
    <property type="match status" value="1"/>
</dbReference>
<keyword evidence="4" id="KW-1185">Reference proteome</keyword>
<dbReference type="PANTHER" id="PTHR15629">
    <property type="entry name" value="SH3YL1 PROTEIN"/>
    <property type="match status" value="1"/>
</dbReference>
<dbReference type="InterPro" id="IPR051702">
    <property type="entry name" value="SH3_domain_YSC84-like"/>
</dbReference>
<reference evidence="3 4" key="1">
    <citation type="submission" date="2024-06" db="EMBL/GenBank/DDBJ databases">
        <title>Complete genome of Phlyctema vagabunda strain 19-DSS-EL-015.</title>
        <authorList>
            <person name="Fiorenzani C."/>
        </authorList>
    </citation>
    <scope>NUCLEOTIDE SEQUENCE [LARGE SCALE GENOMIC DNA]</scope>
    <source>
        <strain evidence="3 4">19-DSS-EL-015</strain>
    </source>
</reference>
<proteinExistence type="predicted"/>
<sequence>MATMATTTVNEPTIALFNESTVHRTRSLTWQKTTRTGKVGFDQLWAGFERLGGPVSRFTNRIGSEAFWPADLNRESEKCARILKSFCKDGFYSERTNSLHLKEGPKMKPKVLLKIPQKVIKNAVALAIFTTVRAGFWISGAGGSGVLIARLPDGNWSPPSGILINTAGFGLIAGIDIYDCVLVINTLEALAAFKKVRLSLGGEISVAAGPFGVGGIGEVDFSLEKPKKPIWAYTKSRGVYAGAQIDGSLIIERSDENARFYGQRLCAAKILSGSLENTPDSTRLLIEVVTEAEGRKDLNLGLAGQVRELPSPGDVGVEKSQEASPERKGEYDESINKSHVSTPKMSEDYQEIIKEYDEVGGKGKAVPSQESKAHDQQESEEPDSKDKSGSLHENIEDRGSASEQEHSSPPGVVVTESRSKDEATSSEEVRPYKQAVRYA</sequence>
<organism evidence="3 4">
    <name type="scientific">Phlyctema vagabunda</name>
    <dbReference type="NCBI Taxonomy" id="108571"/>
    <lineage>
        <taxon>Eukaryota</taxon>
        <taxon>Fungi</taxon>
        <taxon>Dikarya</taxon>
        <taxon>Ascomycota</taxon>
        <taxon>Pezizomycotina</taxon>
        <taxon>Leotiomycetes</taxon>
        <taxon>Helotiales</taxon>
        <taxon>Dermateaceae</taxon>
        <taxon>Phlyctema</taxon>
    </lineage>
</organism>
<dbReference type="Proteomes" id="UP001629113">
    <property type="component" value="Unassembled WGS sequence"/>
</dbReference>
<protein>
    <submittedName>
        <fullName evidence="3">LAS seventeen-binding protein</fullName>
    </submittedName>
</protein>
<evidence type="ECO:0000313" key="3">
    <source>
        <dbReference type="EMBL" id="KAL3420497.1"/>
    </source>
</evidence>
<feature type="domain" description="Ysc84 actin-binding" evidence="2">
    <location>
        <begin position="166"/>
        <end position="291"/>
    </location>
</feature>
<gene>
    <name evidence="3" type="ORF">PVAG01_06942</name>
</gene>
<dbReference type="EMBL" id="JBFCZG010000006">
    <property type="protein sequence ID" value="KAL3420497.1"/>
    <property type="molecule type" value="Genomic_DNA"/>
</dbReference>
<feature type="compositionally biased region" description="Basic and acidic residues" evidence="1">
    <location>
        <begin position="316"/>
        <end position="336"/>
    </location>
</feature>
<feature type="region of interest" description="Disordered" evidence="1">
    <location>
        <begin position="304"/>
        <end position="439"/>
    </location>
</feature>
<evidence type="ECO:0000256" key="1">
    <source>
        <dbReference type="SAM" id="MobiDB-lite"/>
    </source>
</evidence>
<feature type="compositionally biased region" description="Basic and acidic residues" evidence="1">
    <location>
        <begin position="345"/>
        <end position="361"/>
    </location>
</feature>